<evidence type="ECO:0000256" key="4">
    <source>
        <dbReference type="ARBA" id="ARBA00022692"/>
    </source>
</evidence>
<evidence type="ECO:0000256" key="2">
    <source>
        <dbReference type="ARBA" id="ARBA00022676"/>
    </source>
</evidence>
<sequence length="269" mass="28666">MPDSHPASDVSPALTSDLAGAPPRLAVVVPVRNEAGNIEGLVAEIARACAGLAPFEVIYVDDGSTDGTPAALEAARAGRPWLRVLRHARGGGQSAAVRSGVAAARAPVVATLDGDGQNDPAFLPALVAALEQGGPGIGLAQGQRTGRKDGPFKMLQSRIANGVRGRILKDSTRDTGCGLKVFRREVYRALPYFDALHRFMPALVAREGFGVVHRDVVDRPRHTGTSNYGLFDRLWVGLLDLAGVWWLIRRKRPTPSVTEVVARREEASC</sequence>
<dbReference type="GO" id="GO:0009103">
    <property type="term" value="P:lipopolysaccharide biosynthetic process"/>
    <property type="evidence" value="ECO:0007669"/>
    <property type="project" value="UniProtKB-KW"/>
</dbReference>
<keyword evidence="3 9" id="KW-0808">Transferase</keyword>
<dbReference type="AlphaFoldDB" id="A0A6N6ML90"/>
<keyword evidence="7" id="KW-0472">Membrane</keyword>
<keyword evidence="5" id="KW-0448">Lipopolysaccharide biosynthesis</keyword>
<dbReference type="PANTHER" id="PTHR48090:SF3">
    <property type="entry name" value="UNDECAPRENYL-PHOSPHATE 4-DEOXY-4-FORMAMIDO-L-ARABINOSE TRANSFERASE"/>
    <property type="match status" value="1"/>
</dbReference>
<dbReference type="SUPFAM" id="SSF53448">
    <property type="entry name" value="Nucleotide-diphospho-sugar transferases"/>
    <property type="match status" value="1"/>
</dbReference>
<keyword evidence="2" id="KW-0328">Glycosyltransferase</keyword>
<accession>A0A6N6ML90</accession>
<keyword evidence="10" id="KW-1185">Reference proteome</keyword>
<comment type="caution">
    <text evidence="9">The sequence shown here is derived from an EMBL/GenBank/DDBJ whole genome shotgun (WGS) entry which is preliminary data.</text>
</comment>
<dbReference type="Proteomes" id="UP000441523">
    <property type="component" value="Unassembled WGS sequence"/>
</dbReference>
<dbReference type="GO" id="GO:0099621">
    <property type="term" value="F:undecaprenyl-phosphate 4-deoxy-4-formamido-L-arabinose transferase activity"/>
    <property type="evidence" value="ECO:0007669"/>
    <property type="project" value="TreeGrafter"/>
</dbReference>
<proteinExistence type="predicted"/>
<dbReference type="InterPro" id="IPR001173">
    <property type="entry name" value="Glyco_trans_2-like"/>
</dbReference>
<dbReference type="PANTHER" id="PTHR48090">
    <property type="entry name" value="UNDECAPRENYL-PHOSPHATE 4-DEOXY-4-FORMAMIDO-L-ARABINOSE TRANSFERASE-RELATED"/>
    <property type="match status" value="1"/>
</dbReference>
<dbReference type="CDD" id="cd04179">
    <property type="entry name" value="DPM_DPG-synthase_like"/>
    <property type="match status" value="1"/>
</dbReference>
<dbReference type="GO" id="GO:0005886">
    <property type="term" value="C:plasma membrane"/>
    <property type="evidence" value="ECO:0007669"/>
    <property type="project" value="TreeGrafter"/>
</dbReference>
<reference evidence="9 10" key="1">
    <citation type="submission" date="2019-09" db="EMBL/GenBank/DDBJ databases">
        <title>YIM 132548 draft genome.</title>
        <authorList>
            <person name="Jiang L."/>
        </authorList>
    </citation>
    <scope>NUCLEOTIDE SEQUENCE [LARGE SCALE GENOMIC DNA]</scope>
    <source>
        <strain evidence="9 10">YIM 132548</strain>
    </source>
</reference>
<organism evidence="9 10">
    <name type="scientific">Methylobacterium planeticum</name>
    <dbReference type="NCBI Taxonomy" id="2615211"/>
    <lineage>
        <taxon>Bacteria</taxon>
        <taxon>Pseudomonadati</taxon>
        <taxon>Pseudomonadota</taxon>
        <taxon>Alphaproteobacteria</taxon>
        <taxon>Hyphomicrobiales</taxon>
        <taxon>Methylobacteriaceae</taxon>
        <taxon>Methylobacterium</taxon>
    </lineage>
</organism>
<dbReference type="Gene3D" id="3.90.550.10">
    <property type="entry name" value="Spore Coat Polysaccharide Biosynthesis Protein SpsA, Chain A"/>
    <property type="match status" value="1"/>
</dbReference>
<protein>
    <submittedName>
        <fullName evidence="9">Glycosyltransferase family 2 protein</fullName>
    </submittedName>
</protein>
<dbReference type="EMBL" id="VZZJ01000027">
    <property type="protein sequence ID" value="KAB1070489.1"/>
    <property type="molecule type" value="Genomic_DNA"/>
</dbReference>
<feature type="domain" description="Glycosyltransferase 2-like" evidence="8">
    <location>
        <begin position="27"/>
        <end position="188"/>
    </location>
</feature>
<keyword evidence="4" id="KW-0812">Transmembrane</keyword>
<evidence type="ECO:0000256" key="6">
    <source>
        <dbReference type="ARBA" id="ARBA00022989"/>
    </source>
</evidence>
<evidence type="ECO:0000256" key="5">
    <source>
        <dbReference type="ARBA" id="ARBA00022985"/>
    </source>
</evidence>
<evidence type="ECO:0000256" key="1">
    <source>
        <dbReference type="ARBA" id="ARBA00022475"/>
    </source>
</evidence>
<dbReference type="InterPro" id="IPR029044">
    <property type="entry name" value="Nucleotide-diphossugar_trans"/>
</dbReference>
<dbReference type="InterPro" id="IPR050256">
    <property type="entry name" value="Glycosyltransferase_2"/>
</dbReference>
<evidence type="ECO:0000256" key="7">
    <source>
        <dbReference type="ARBA" id="ARBA00023136"/>
    </source>
</evidence>
<gene>
    <name evidence="9" type="ORF">F6X51_22415</name>
</gene>
<keyword evidence="6" id="KW-1133">Transmembrane helix</keyword>
<dbReference type="FunFam" id="3.90.550.10:FF:000170">
    <property type="entry name" value="Dolichol-phosphate mannosyltransferase"/>
    <property type="match status" value="1"/>
</dbReference>
<keyword evidence="1" id="KW-1003">Cell membrane</keyword>
<evidence type="ECO:0000313" key="10">
    <source>
        <dbReference type="Proteomes" id="UP000441523"/>
    </source>
</evidence>
<name>A0A6N6ML90_9HYPH</name>
<evidence type="ECO:0000313" key="9">
    <source>
        <dbReference type="EMBL" id="KAB1070489.1"/>
    </source>
</evidence>
<dbReference type="Pfam" id="PF00535">
    <property type="entry name" value="Glycos_transf_2"/>
    <property type="match status" value="1"/>
</dbReference>
<evidence type="ECO:0000259" key="8">
    <source>
        <dbReference type="Pfam" id="PF00535"/>
    </source>
</evidence>
<evidence type="ECO:0000256" key="3">
    <source>
        <dbReference type="ARBA" id="ARBA00022679"/>
    </source>
</evidence>